<organism evidence="2 3">
    <name type="scientific">Lithospermum erythrorhizon</name>
    <name type="common">Purple gromwell</name>
    <name type="synonym">Lithospermum officinale var. erythrorhizon</name>
    <dbReference type="NCBI Taxonomy" id="34254"/>
    <lineage>
        <taxon>Eukaryota</taxon>
        <taxon>Viridiplantae</taxon>
        <taxon>Streptophyta</taxon>
        <taxon>Embryophyta</taxon>
        <taxon>Tracheophyta</taxon>
        <taxon>Spermatophyta</taxon>
        <taxon>Magnoliopsida</taxon>
        <taxon>eudicotyledons</taxon>
        <taxon>Gunneridae</taxon>
        <taxon>Pentapetalae</taxon>
        <taxon>asterids</taxon>
        <taxon>lamiids</taxon>
        <taxon>Boraginales</taxon>
        <taxon>Boraginaceae</taxon>
        <taxon>Boraginoideae</taxon>
        <taxon>Lithospermeae</taxon>
        <taxon>Lithospermum</taxon>
    </lineage>
</organism>
<dbReference type="GO" id="GO:0070628">
    <property type="term" value="F:proteasome binding"/>
    <property type="evidence" value="ECO:0007669"/>
    <property type="project" value="TreeGrafter"/>
</dbReference>
<dbReference type="EMBL" id="BAABME010012362">
    <property type="protein sequence ID" value="GAA0185030.1"/>
    <property type="molecule type" value="Genomic_DNA"/>
</dbReference>
<dbReference type="PANTHER" id="PTHR10621">
    <property type="entry name" value="UV EXCISION REPAIR PROTEIN RAD23"/>
    <property type="match status" value="1"/>
</dbReference>
<dbReference type="GO" id="GO:0043130">
    <property type="term" value="F:ubiquitin binding"/>
    <property type="evidence" value="ECO:0007669"/>
    <property type="project" value="TreeGrafter"/>
</dbReference>
<dbReference type="GO" id="GO:0031593">
    <property type="term" value="F:polyubiquitin modification-dependent protein binding"/>
    <property type="evidence" value="ECO:0007669"/>
    <property type="project" value="TreeGrafter"/>
</dbReference>
<sequence length="114" mass="12711">MKVVVEILTGTMFYIQVENNATVSDLKRAIEAQEKHRYDRLILILKLVLSCIIMNEDDYPLTTYGVGDSSHIYLFFFPPPDDDGGALPHFLLNSTESIMDSQVSPITGASAQSE</sequence>
<evidence type="ECO:0000313" key="2">
    <source>
        <dbReference type="EMBL" id="GAA0185030.1"/>
    </source>
</evidence>
<dbReference type="AlphaFoldDB" id="A0AAV3RWY6"/>
<gene>
    <name evidence="2" type="ORF">LIER_32318</name>
</gene>
<reference evidence="2 3" key="1">
    <citation type="submission" date="2024-01" db="EMBL/GenBank/DDBJ databases">
        <title>The complete chloroplast genome sequence of Lithospermum erythrorhizon: insights into the phylogenetic relationship among Boraginaceae species and the maternal lineages of purple gromwells.</title>
        <authorList>
            <person name="Okada T."/>
            <person name="Watanabe K."/>
        </authorList>
    </citation>
    <scope>NUCLEOTIDE SEQUENCE [LARGE SCALE GENOMIC DNA]</scope>
</reference>
<accession>A0AAV3RWY6</accession>
<dbReference type="GO" id="GO:0043161">
    <property type="term" value="P:proteasome-mediated ubiquitin-dependent protein catabolic process"/>
    <property type="evidence" value="ECO:0007669"/>
    <property type="project" value="TreeGrafter"/>
</dbReference>
<dbReference type="SUPFAM" id="SSF54236">
    <property type="entry name" value="Ubiquitin-like"/>
    <property type="match status" value="1"/>
</dbReference>
<dbReference type="InterPro" id="IPR040610">
    <property type="entry name" value="SNRNP25_ubiquitin"/>
</dbReference>
<comment type="caution">
    <text evidence="2">The sequence shown here is derived from an EMBL/GenBank/DDBJ whole genome shotgun (WGS) entry which is preliminary data.</text>
</comment>
<dbReference type="PROSITE" id="PS50053">
    <property type="entry name" value="UBIQUITIN_2"/>
    <property type="match status" value="1"/>
</dbReference>
<dbReference type="InterPro" id="IPR029071">
    <property type="entry name" value="Ubiquitin-like_domsf"/>
</dbReference>
<evidence type="ECO:0000313" key="3">
    <source>
        <dbReference type="Proteomes" id="UP001454036"/>
    </source>
</evidence>
<evidence type="ECO:0000259" key="1">
    <source>
        <dbReference type="PROSITE" id="PS50053"/>
    </source>
</evidence>
<dbReference type="Proteomes" id="UP001454036">
    <property type="component" value="Unassembled WGS sequence"/>
</dbReference>
<dbReference type="CDD" id="cd17039">
    <property type="entry name" value="Ubl_ubiquitin_like"/>
    <property type="match status" value="1"/>
</dbReference>
<dbReference type="PANTHER" id="PTHR10621:SF61">
    <property type="entry name" value="UBIQUITIN FAMILY PROTEIN"/>
    <property type="match status" value="1"/>
</dbReference>
<dbReference type="Pfam" id="PF18036">
    <property type="entry name" value="Ubiquitin_4"/>
    <property type="match status" value="1"/>
</dbReference>
<proteinExistence type="predicted"/>
<feature type="domain" description="Ubiquitin-like" evidence="1">
    <location>
        <begin position="1"/>
        <end position="74"/>
    </location>
</feature>
<dbReference type="InterPro" id="IPR000626">
    <property type="entry name" value="Ubiquitin-like_dom"/>
</dbReference>
<keyword evidence="3" id="KW-1185">Reference proteome</keyword>
<name>A0AAV3RWY6_LITER</name>
<dbReference type="Gene3D" id="3.10.20.90">
    <property type="entry name" value="Phosphatidylinositol 3-kinase Catalytic Subunit, Chain A, domain 1"/>
    <property type="match status" value="1"/>
</dbReference>
<protein>
    <recommendedName>
        <fullName evidence="1">Ubiquitin-like domain-containing protein</fullName>
    </recommendedName>
</protein>
<dbReference type="GO" id="GO:0005829">
    <property type="term" value="C:cytosol"/>
    <property type="evidence" value="ECO:0007669"/>
    <property type="project" value="TreeGrafter"/>
</dbReference>
<dbReference type="GO" id="GO:0005654">
    <property type="term" value="C:nucleoplasm"/>
    <property type="evidence" value="ECO:0007669"/>
    <property type="project" value="TreeGrafter"/>
</dbReference>